<feature type="domain" description="Helicase C-terminal" evidence="10">
    <location>
        <begin position="249"/>
        <end position="432"/>
    </location>
</feature>
<dbReference type="Pfam" id="PF21010">
    <property type="entry name" value="HA2_C"/>
    <property type="match status" value="1"/>
</dbReference>
<dbReference type="GO" id="GO:0005524">
    <property type="term" value="F:ATP binding"/>
    <property type="evidence" value="ECO:0007669"/>
    <property type="project" value="UniProtKB-KW"/>
</dbReference>
<dbReference type="PROSITE" id="PS51192">
    <property type="entry name" value="HELICASE_ATP_BIND_1"/>
    <property type="match status" value="1"/>
</dbReference>
<dbReference type="GO" id="GO:0003723">
    <property type="term" value="F:RNA binding"/>
    <property type="evidence" value="ECO:0007669"/>
    <property type="project" value="TreeGrafter"/>
</dbReference>
<organism evidence="11 12">
    <name type="scientific">Pseudozyma antarctica (strain T-34)</name>
    <name type="common">Yeast</name>
    <name type="synonym">Candida antarctica</name>
    <dbReference type="NCBI Taxonomy" id="1151754"/>
    <lineage>
        <taxon>Eukaryota</taxon>
        <taxon>Fungi</taxon>
        <taxon>Dikarya</taxon>
        <taxon>Basidiomycota</taxon>
        <taxon>Ustilaginomycotina</taxon>
        <taxon>Ustilaginomycetes</taxon>
        <taxon>Ustilaginales</taxon>
        <taxon>Ustilaginaceae</taxon>
        <taxon>Moesziomyces</taxon>
    </lineage>
</organism>
<dbReference type="PANTHER" id="PTHR18934">
    <property type="entry name" value="ATP-DEPENDENT RNA HELICASE"/>
    <property type="match status" value="1"/>
</dbReference>
<dbReference type="Pfam" id="PF00270">
    <property type="entry name" value="DEAD"/>
    <property type="match status" value="1"/>
</dbReference>
<gene>
    <name evidence="11" type="ORF">PANT_6d00113</name>
</gene>
<dbReference type="SMART" id="SM00847">
    <property type="entry name" value="HA2"/>
    <property type="match status" value="1"/>
</dbReference>
<evidence type="ECO:0000256" key="6">
    <source>
        <dbReference type="ARBA" id="ARBA00022840"/>
    </source>
</evidence>
<proteinExistence type="inferred from homology"/>
<keyword evidence="4" id="KW-0378">Hydrolase</keyword>
<protein>
    <recommendedName>
        <fullName evidence="2">RNA helicase</fullName>
        <ecNumber evidence="2">3.6.4.13</ecNumber>
    </recommendedName>
</protein>
<dbReference type="STRING" id="1151754.M9LL26"/>
<dbReference type="InterPro" id="IPR002464">
    <property type="entry name" value="DNA/RNA_helicase_DEAH_CS"/>
</dbReference>
<comment type="similarity">
    <text evidence="1">Belongs to the DEAD box helicase family. DEAH subfamily.</text>
</comment>
<dbReference type="InterPro" id="IPR011545">
    <property type="entry name" value="DEAD/DEAH_box_helicase_dom"/>
</dbReference>
<dbReference type="EMBL" id="DF196772">
    <property type="protein sequence ID" value="GAC72191.1"/>
    <property type="molecule type" value="Genomic_DNA"/>
</dbReference>
<comment type="catalytic activity">
    <reaction evidence="7">
        <text>ATP + H2O = ADP + phosphate + H(+)</text>
        <dbReference type="Rhea" id="RHEA:13065"/>
        <dbReference type="ChEBI" id="CHEBI:15377"/>
        <dbReference type="ChEBI" id="CHEBI:15378"/>
        <dbReference type="ChEBI" id="CHEBI:30616"/>
        <dbReference type="ChEBI" id="CHEBI:43474"/>
        <dbReference type="ChEBI" id="CHEBI:456216"/>
        <dbReference type="EC" id="3.6.4.13"/>
    </reaction>
</comment>
<dbReference type="SUPFAM" id="SSF52540">
    <property type="entry name" value="P-loop containing nucleoside triphosphate hydrolases"/>
    <property type="match status" value="1"/>
</dbReference>
<dbReference type="SMART" id="SM00490">
    <property type="entry name" value="HELICc"/>
    <property type="match status" value="1"/>
</dbReference>
<reference evidence="12" key="1">
    <citation type="journal article" date="2013" name="Genome Announc.">
        <title>Genome sequence of the basidiomycetous yeast Pseudozyma antarctica T-34, a producer of the glycolipid biosurfactants mannosylerythritol lipids.</title>
        <authorList>
            <person name="Morita T."/>
            <person name="Koike H."/>
            <person name="Koyama Y."/>
            <person name="Hagiwara H."/>
            <person name="Ito E."/>
            <person name="Fukuoka T."/>
            <person name="Imura T."/>
            <person name="Machida M."/>
            <person name="Kitamoto D."/>
        </authorList>
    </citation>
    <scope>NUCLEOTIDE SEQUENCE [LARGE SCALE GENOMIC DNA]</scope>
    <source>
        <strain evidence="12">T-34</strain>
    </source>
</reference>
<evidence type="ECO:0000256" key="7">
    <source>
        <dbReference type="ARBA" id="ARBA00047984"/>
    </source>
</evidence>
<evidence type="ECO:0000256" key="1">
    <source>
        <dbReference type="ARBA" id="ARBA00008792"/>
    </source>
</evidence>
<accession>M9LL26</accession>
<dbReference type="InterPro" id="IPR007502">
    <property type="entry name" value="Helicase-assoc_dom"/>
</dbReference>
<dbReference type="GO" id="GO:0003724">
    <property type="term" value="F:RNA helicase activity"/>
    <property type="evidence" value="ECO:0007669"/>
    <property type="project" value="UniProtKB-EC"/>
</dbReference>
<dbReference type="Gene3D" id="1.20.120.1080">
    <property type="match status" value="1"/>
</dbReference>
<feature type="domain" description="Helicase ATP-binding" evidence="9">
    <location>
        <begin position="51"/>
        <end position="220"/>
    </location>
</feature>
<dbReference type="GO" id="GO:0071013">
    <property type="term" value="C:catalytic step 2 spliceosome"/>
    <property type="evidence" value="ECO:0007669"/>
    <property type="project" value="TreeGrafter"/>
</dbReference>
<dbReference type="InterPro" id="IPR001650">
    <property type="entry name" value="Helicase_C-like"/>
</dbReference>
<dbReference type="AlphaFoldDB" id="M9LL26"/>
<dbReference type="Pfam" id="PF04408">
    <property type="entry name" value="WHD_HA2"/>
    <property type="match status" value="1"/>
</dbReference>
<dbReference type="FunFam" id="3.40.50.300:FF:000578">
    <property type="entry name" value="probable ATP-dependent RNA helicase DHX35"/>
    <property type="match status" value="1"/>
</dbReference>
<evidence type="ECO:0000259" key="9">
    <source>
        <dbReference type="PROSITE" id="PS51192"/>
    </source>
</evidence>
<feature type="region of interest" description="Disordered" evidence="8">
    <location>
        <begin position="1"/>
        <end position="27"/>
    </location>
</feature>
<keyword evidence="5 11" id="KW-0347">Helicase</keyword>
<dbReference type="InterPro" id="IPR048333">
    <property type="entry name" value="HA2_WH"/>
</dbReference>
<dbReference type="PANTHER" id="PTHR18934:SF136">
    <property type="entry name" value="ATP-DEPENDENT RNA HELICASE DHX35-RELATED"/>
    <property type="match status" value="1"/>
</dbReference>
<evidence type="ECO:0000259" key="10">
    <source>
        <dbReference type="PROSITE" id="PS51194"/>
    </source>
</evidence>
<dbReference type="PROSITE" id="PS00690">
    <property type="entry name" value="DEAH_ATP_HELICASE"/>
    <property type="match status" value="1"/>
</dbReference>
<dbReference type="Proteomes" id="UP000011976">
    <property type="component" value="Unassembled WGS sequence"/>
</dbReference>
<dbReference type="CDD" id="cd18791">
    <property type="entry name" value="SF2_C_RHA"/>
    <property type="match status" value="1"/>
</dbReference>
<dbReference type="InterPro" id="IPR027417">
    <property type="entry name" value="P-loop_NTPase"/>
</dbReference>
<dbReference type="InterPro" id="IPR011709">
    <property type="entry name" value="DEAD-box_helicase_OB_fold"/>
</dbReference>
<name>M9LL26_PSEA3</name>
<dbReference type="OrthoDB" id="10253254at2759"/>
<dbReference type="InterPro" id="IPR014001">
    <property type="entry name" value="Helicase_ATP-bd"/>
</dbReference>
<dbReference type="GO" id="GO:0016787">
    <property type="term" value="F:hydrolase activity"/>
    <property type="evidence" value="ECO:0007669"/>
    <property type="project" value="UniProtKB-KW"/>
</dbReference>
<dbReference type="SMART" id="SM00487">
    <property type="entry name" value="DEXDc"/>
    <property type="match status" value="1"/>
</dbReference>
<dbReference type="Pfam" id="PF07717">
    <property type="entry name" value="OB_NTP_bind"/>
    <property type="match status" value="1"/>
</dbReference>
<evidence type="ECO:0000256" key="8">
    <source>
        <dbReference type="SAM" id="MobiDB-lite"/>
    </source>
</evidence>
<evidence type="ECO:0000313" key="12">
    <source>
        <dbReference type="Proteomes" id="UP000011976"/>
    </source>
</evidence>
<evidence type="ECO:0000256" key="3">
    <source>
        <dbReference type="ARBA" id="ARBA00022741"/>
    </source>
</evidence>
<evidence type="ECO:0000313" key="11">
    <source>
        <dbReference type="EMBL" id="GAC72191.1"/>
    </source>
</evidence>
<evidence type="ECO:0000256" key="4">
    <source>
        <dbReference type="ARBA" id="ARBA00022801"/>
    </source>
</evidence>
<sequence length="708" mass="77567">MTAPPTFWKPGSARPGSSLDRDSEAEPALLTSATTSSSSSLPIAAQRDSILYALERHQVLIVVGETGSGKTTQIPRFLYDAGWTTAAPASAGNMIACTQPRRLAAVSIAATVAAQMGVRLGHEVGYTIRFEDNSSAATRIKYMTDGTLFRECIKDPLLTRYSVIMVDEAHERGVHTDLLLGVLSKILRKRPELRVIVASATIDALTFKDFFEDSRIVSQADHKHKQDRATVLQIKGRSFPVHVAYLDEPCEDYLQKTVDTTWNIHLAEPRGDILAFLTGRDEIDTALQLLADRQLDLPDSAARMHLLPLHAGLSASEQTAVFAAPPSSALRKVVVATNIAEASITLDGIVYVVDCGLVKLRATTGVGRDTLGVVPISRASAVQRAGRAGRTREGKCFRLYTERYLEQMHASTPPELTRVDLAAPVLMLKALGIDNLARFEWVPPAPPPALLAAGLQRLVQLGALDEYARLTDRGAVMAELPLPPHLARILVASAEPAFACAHEMLAILATMQVSTLFVSPHTPQTQLSQRAFAAQQGDVFTLLNVFLAFTDERVGRKSAKWAQRHRLNFPALSRALSIRQQLERFMVRFGLDTKCSVRGREDAVERITRCMLTGLYANVARYDPVRMTYTTTAGHKAWAHPDSVFFNRRPEADWIAYGEAVQQATPDGTKTYLRDLLALPDLEWAASAVPGYYTVSTQWGHGTNSPSL</sequence>
<dbReference type="Gene3D" id="3.40.50.300">
    <property type="entry name" value="P-loop containing nucleotide triphosphate hydrolases"/>
    <property type="match status" value="2"/>
</dbReference>
<evidence type="ECO:0000256" key="5">
    <source>
        <dbReference type="ARBA" id="ARBA00022806"/>
    </source>
</evidence>
<keyword evidence="6" id="KW-0067">ATP-binding</keyword>
<keyword evidence="3" id="KW-0547">Nucleotide-binding</keyword>
<evidence type="ECO:0000256" key="2">
    <source>
        <dbReference type="ARBA" id="ARBA00012552"/>
    </source>
</evidence>
<dbReference type="PROSITE" id="PS51194">
    <property type="entry name" value="HELICASE_CTER"/>
    <property type="match status" value="1"/>
</dbReference>
<dbReference type="EC" id="3.6.4.13" evidence="2"/>
<dbReference type="Pfam" id="PF00271">
    <property type="entry name" value="Helicase_C"/>
    <property type="match status" value="1"/>
</dbReference>